<evidence type="ECO:0000313" key="2">
    <source>
        <dbReference type="EMBL" id="ETN20944.1"/>
    </source>
</evidence>
<dbReference type="VEuPathDB" id="FungiDB:PPTG_01296"/>
<keyword evidence="1" id="KW-0812">Transmembrane</keyword>
<keyword evidence="1" id="KW-0472">Membrane</keyword>
<dbReference type="GeneID" id="20171600"/>
<gene>
    <name evidence="2" type="ORF">PPTG_01296</name>
</gene>
<sequence length="152" mass="16405">MVGTSPCVSLTRGSDGLDASKENVSLCRALGVDVTASAVSLAVILAGAGSSPGACPTPTQPSFSLLETEVRTRASPLHPFDPRDPRLWVRFSSAFLVPNPRLNRPKSSSTRVTFGGPFGVLFVFVFANLCRRWRFRLKRGSPPTEPLTRFLS</sequence>
<evidence type="ECO:0000256" key="1">
    <source>
        <dbReference type="SAM" id="Phobius"/>
    </source>
</evidence>
<name>W2R8C0_PHYN3</name>
<feature type="transmembrane region" description="Helical" evidence="1">
    <location>
        <begin position="112"/>
        <end position="130"/>
    </location>
</feature>
<reference evidence="2 3" key="2">
    <citation type="submission" date="2013-11" db="EMBL/GenBank/DDBJ databases">
        <title>The Genome Sequence of Phytophthora parasitica INRA-310.</title>
        <authorList>
            <consortium name="The Broad Institute Genomics Platform"/>
            <person name="Russ C."/>
            <person name="Tyler B."/>
            <person name="Panabieres F."/>
            <person name="Shan W."/>
            <person name="Tripathy S."/>
            <person name="Grunwald N."/>
            <person name="Machado M."/>
            <person name="Johnson C.S."/>
            <person name="Arredondo F."/>
            <person name="Hong C."/>
            <person name="Coffey M."/>
            <person name="Young S.K."/>
            <person name="Zeng Q."/>
            <person name="Gargeya S."/>
            <person name="Fitzgerald M."/>
            <person name="Abouelleil A."/>
            <person name="Alvarado L."/>
            <person name="Chapman S.B."/>
            <person name="Gainer-Dewar J."/>
            <person name="Goldberg J."/>
            <person name="Griggs A."/>
            <person name="Gujja S."/>
            <person name="Hansen M."/>
            <person name="Howarth C."/>
            <person name="Imamovic A."/>
            <person name="Ireland A."/>
            <person name="Larimer J."/>
            <person name="McCowan C."/>
            <person name="Murphy C."/>
            <person name="Pearson M."/>
            <person name="Poon T.W."/>
            <person name="Priest M."/>
            <person name="Roberts A."/>
            <person name="Saif S."/>
            <person name="Shea T."/>
            <person name="Sykes S."/>
            <person name="Wortman J."/>
            <person name="Nusbaum C."/>
            <person name="Birren B."/>
        </authorList>
    </citation>
    <scope>NUCLEOTIDE SEQUENCE [LARGE SCALE GENOMIC DNA]</scope>
    <source>
        <strain evidence="2 3">INRA-310</strain>
    </source>
</reference>
<reference evidence="3" key="1">
    <citation type="submission" date="2011-12" db="EMBL/GenBank/DDBJ databases">
        <authorList>
            <consortium name="The Broad Institute Genome Sequencing Platform"/>
            <person name="Russ C."/>
            <person name="Tyler B."/>
            <person name="Panabieres F."/>
            <person name="Shan W."/>
            <person name="Tripathy S."/>
            <person name="Grunwald N."/>
            <person name="Machado M."/>
            <person name="Young S.K."/>
            <person name="Zeng Q."/>
            <person name="Gargeya S."/>
            <person name="Fitzgerald M."/>
            <person name="Haas B."/>
            <person name="Abouelleil A."/>
            <person name="Alvarado L."/>
            <person name="Arachchi H.M."/>
            <person name="Berlin A."/>
            <person name="Chapman S.B."/>
            <person name="Gearin G."/>
            <person name="Goldberg J."/>
            <person name="Griggs A."/>
            <person name="Gujja S."/>
            <person name="Hansen M."/>
            <person name="Heiman D."/>
            <person name="Howarth C."/>
            <person name="Larimer J."/>
            <person name="Lui A."/>
            <person name="MacDonald P.J.P."/>
            <person name="McCowen C."/>
            <person name="Montmayeur A."/>
            <person name="Murphy C."/>
            <person name="Neiman D."/>
            <person name="Pearson M."/>
            <person name="Priest M."/>
            <person name="Roberts A."/>
            <person name="Saif S."/>
            <person name="Shea T."/>
            <person name="Sisk P."/>
            <person name="Stolte C."/>
            <person name="Sykes S."/>
            <person name="Wortman J."/>
            <person name="Nusbaum C."/>
            <person name="Birren B."/>
        </authorList>
    </citation>
    <scope>NUCLEOTIDE SEQUENCE [LARGE SCALE GENOMIC DNA]</scope>
    <source>
        <strain evidence="3">INRA-310</strain>
    </source>
</reference>
<dbReference type="RefSeq" id="XP_008892791.1">
    <property type="nucleotide sequence ID" value="XM_008894543.1"/>
</dbReference>
<dbReference type="AlphaFoldDB" id="W2R8C0"/>
<organism evidence="2 3">
    <name type="scientific">Phytophthora nicotianae (strain INRA-310)</name>
    <name type="common">Phytophthora parasitica</name>
    <dbReference type="NCBI Taxonomy" id="761204"/>
    <lineage>
        <taxon>Eukaryota</taxon>
        <taxon>Sar</taxon>
        <taxon>Stramenopiles</taxon>
        <taxon>Oomycota</taxon>
        <taxon>Peronosporomycetes</taxon>
        <taxon>Peronosporales</taxon>
        <taxon>Peronosporaceae</taxon>
        <taxon>Phytophthora</taxon>
    </lineage>
</organism>
<dbReference type="EMBL" id="KI669563">
    <property type="protein sequence ID" value="ETN20944.1"/>
    <property type="molecule type" value="Genomic_DNA"/>
</dbReference>
<accession>W2R8C0</accession>
<evidence type="ECO:0000313" key="3">
    <source>
        <dbReference type="Proteomes" id="UP000018817"/>
    </source>
</evidence>
<proteinExistence type="predicted"/>
<protein>
    <submittedName>
        <fullName evidence="2">Uncharacterized protein</fullName>
    </submittedName>
</protein>
<keyword evidence="1" id="KW-1133">Transmembrane helix</keyword>
<dbReference type="Proteomes" id="UP000018817">
    <property type="component" value="Unassembled WGS sequence"/>
</dbReference>